<evidence type="ECO:0000313" key="3">
    <source>
        <dbReference type="EnsemblMetazoa" id="HelroP159613"/>
    </source>
</evidence>
<dbReference type="HOGENOM" id="CLU_2252894_0_0_1"/>
<evidence type="ECO:0000313" key="4">
    <source>
        <dbReference type="Proteomes" id="UP000015101"/>
    </source>
</evidence>
<reference evidence="4" key="1">
    <citation type="submission" date="2012-12" db="EMBL/GenBank/DDBJ databases">
        <authorList>
            <person name="Hellsten U."/>
            <person name="Grimwood J."/>
            <person name="Chapman J.A."/>
            <person name="Shapiro H."/>
            <person name="Aerts A."/>
            <person name="Otillar R.P."/>
            <person name="Terry A.Y."/>
            <person name="Boore J.L."/>
            <person name="Simakov O."/>
            <person name="Marletaz F."/>
            <person name="Cho S.-J."/>
            <person name="Edsinger-Gonzales E."/>
            <person name="Havlak P."/>
            <person name="Kuo D.-H."/>
            <person name="Larsson T."/>
            <person name="Lv J."/>
            <person name="Arendt D."/>
            <person name="Savage R."/>
            <person name="Osoegawa K."/>
            <person name="de Jong P."/>
            <person name="Lindberg D.R."/>
            <person name="Seaver E.C."/>
            <person name="Weisblat D.A."/>
            <person name="Putnam N.H."/>
            <person name="Grigoriev I.V."/>
            <person name="Rokhsar D.S."/>
        </authorList>
    </citation>
    <scope>NUCLEOTIDE SEQUENCE</scope>
</reference>
<dbReference type="GeneID" id="20198387"/>
<dbReference type="Proteomes" id="UP000015101">
    <property type="component" value="Unassembled WGS sequence"/>
</dbReference>
<name>T1EP87_HELRO</name>
<sequence>MVTLGRTLKLILHDQRSRIHLAEIKMASNIKSANGSSFLKEQIISFFQPSDNKLAMKLFGNKKALMKEKMRQQEAGNWIIHPCSNFSLIIKEKLKKIKKNELKN</sequence>
<evidence type="ECO:0000313" key="2">
    <source>
        <dbReference type="EMBL" id="ESO13016.1"/>
    </source>
</evidence>
<dbReference type="CTD" id="20198387"/>
<reference evidence="2 4" key="2">
    <citation type="journal article" date="2013" name="Nature">
        <title>Insights into bilaterian evolution from three spiralian genomes.</title>
        <authorList>
            <person name="Simakov O."/>
            <person name="Marletaz F."/>
            <person name="Cho S.J."/>
            <person name="Edsinger-Gonzales E."/>
            <person name="Havlak P."/>
            <person name="Hellsten U."/>
            <person name="Kuo D.H."/>
            <person name="Larsson T."/>
            <person name="Lv J."/>
            <person name="Arendt D."/>
            <person name="Savage R."/>
            <person name="Osoegawa K."/>
            <person name="de Jong P."/>
            <person name="Grimwood J."/>
            <person name="Chapman J.A."/>
            <person name="Shapiro H."/>
            <person name="Aerts A."/>
            <person name="Otillar R.P."/>
            <person name="Terry A.Y."/>
            <person name="Boore J.L."/>
            <person name="Grigoriev I.V."/>
            <person name="Lindberg D.R."/>
            <person name="Seaver E.C."/>
            <person name="Weisblat D.A."/>
            <person name="Putnam N.H."/>
            <person name="Rokhsar D.S."/>
        </authorList>
    </citation>
    <scope>NUCLEOTIDE SEQUENCE</scope>
</reference>
<dbReference type="EMBL" id="KB095811">
    <property type="protein sequence ID" value="ESO13016.1"/>
    <property type="molecule type" value="Genomic_DNA"/>
</dbReference>
<dbReference type="OrthoDB" id="421226at2759"/>
<dbReference type="eggNOG" id="KOG0498">
    <property type="taxonomic scope" value="Eukaryota"/>
</dbReference>
<dbReference type="EMBL" id="AMQM01000286">
    <property type="status" value="NOT_ANNOTATED_CDS"/>
    <property type="molecule type" value="Genomic_DNA"/>
</dbReference>
<dbReference type="KEGG" id="hro:HELRODRAFT_159613"/>
<evidence type="ECO:0000259" key="1">
    <source>
        <dbReference type="Pfam" id="PF08412"/>
    </source>
</evidence>
<dbReference type="Pfam" id="PF08412">
    <property type="entry name" value="Ion_trans_N"/>
    <property type="match status" value="1"/>
</dbReference>
<dbReference type="PANTHER" id="PTHR45689">
    <property type="entry name" value="I[[H]] CHANNEL, ISOFORM E"/>
    <property type="match status" value="1"/>
</dbReference>
<dbReference type="EnsemblMetazoa" id="HelroT159613">
    <property type="protein sequence ID" value="HelroP159613"/>
    <property type="gene ID" value="HelroG159613"/>
</dbReference>
<feature type="domain" description="Ion transport N-terminal" evidence="1">
    <location>
        <begin position="44"/>
        <end position="86"/>
    </location>
</feature>
<dbReference type="InParanoid" id="T1EP87"/>
<dbReference type="InterPro" id="IPR051413">
    <property type="entry name" value="K/Na_HCN_channel"/>
</dbReference>
<organism evidence="3 4">
    <name type="scientific">Helobdella robusta</name>
    <name type="common">Californian leech</name>
    <dbReference type="NCBI Taxonomy" id="6412"/>
    <lineage>
        <taxon>Eukaryota</taxon>
        <taxon>Metazoa</taxon>
        <taxon>Spiralia</taxon>
        <taxon>Lophotrochozoa</taxon>
        <taxon>Annelida</taxon>
        <taxon>Clitellata</taxon>
        <taxon>Hirudinea</taxon>
        <taxon>Rhynchobdellida</taxon>
        <taxon>Glossiphoniidae</taxon>
        <taxon>Helobdella</taxon>
    </lineage>
</organism>
<proteinExistence type="predicted"/>
<protein>
    <recommendedName>
        <fullName evidence="1">Ion transport N-terminal domain-containing protein</fullName>
    </recommendedName>
</protein>
<keyword evidence="4" id="KW-1185">Reference proteome</keyword>
<dbReference type="AlphaFoldDB" id="T1EP87"/>
<gene>
    <name evidence="3" type="primary">20198387</name>
    <name evidence="2" type="ORF">HELRODRAFT_159613</name>
</gene>
<reference evidence="3" key="3">
    <citation type="submission" date="2015-06" db="UniProtKB">
        <authorList>
            <consortium name="EnsemblMetazoa"/>
        </authorList>
    </citation>
    <scope>IDENTIFICATION</scope>
</reference>
<dbReference type="InterPro" id="IPR013621">
    <property type="entry name" value="Ion_trans_N"/>
</dbReference>
<dbReference type="RefSeq" id="XP_009009736.1">
    <property type="nucleotide sequence ID" value="XM_009011488.1"/>
</dbReference>
<accession>T1EP87</accession>
<dbReference type="PANTHER" id="PTHR45689:SF5">
    <property type="entry name" value="I[[H]] CHANNEL, ISOFORM E"/>
    <property type="match status" value="1"/>
</dbReference>